<evidence type="ECO:0000256" key="2">
    <source>
        <dbReference type="SAM" id="MobiDB-lite"/>
    </source>
</evidence>
<dbReference type="AlphaFoldDB" id="A0A6B3LD25"/>
<accession>A0A6B3LD25</accession>
<sequence length="229" mass="26387">MDKRQSGIPSEIESEKRPYLEGHPSHGVLGFHSVDQLPDQFQLAQLEASLYGKFKEDFLRTTIALKIWRDAGSTLERMRDAIQSNEAELREERERNKRVMDACRVSSGNGRPANLPSFEGWDSKDVHEVDGVPYVTFDAFTKAAFGLADLDAREPWVKGWLWHYTEECFRWTGALDLRPVTLEEVTQRYESMRQDGLRLDDADVMLPKARLWRIEATGKPDLEEISEKN</sequence>
<protein>
    <submittedName>
        <fullName evidence="3">Uncharacterized protein</fullName>
    </submittedName>
</protein>
<evidence type="ECO:0000313" key="3">
    <source>
        <dbReference type="EMBL" id="QQL44842.1"/>
    </source>
</evidence>
<gene>
    <name evidence="3" type="ORF">G3M56_013335</name>
</gene>
<feature type="compositionally biased region" description="Basic and acidic residues" evidence="2">
    <location>
        <begin position="13"/>
        <end position="24"/>
    </location>
</feature>
<feature type="coiled-coil region" evidence="1">
    <location>
        <begin position="75"/>
        <end position="102"/>
    </location>
</feature>
<dbReference type="RefSeq" id="WP_164364631.1">
    <property type="nucleotide sequence ID" value="NZ_CP066776.1"/>
</dbReference>
<organism evidence="3 4">
    <name type="scientific">Sulfuriroseicoccus oceanibius</name>
    <dbReference type="NCBI Taxonomy" id="2707525"/>
    <lineage>
        <taxon>Bacteria</taxon>
        <taxon>Pseudomonadati</taxon>
        <taxon>Verrucomicrobiota</taxon>
        <taxon>Verrucomicrobiia</taxon>
        <taxon>Verrucomicrobiales</taxon>
        <taxon>Verrucomicrobiaceae</taxon>
        <taxon>Sulfuriroseicoccus</taxon>
    </lineage>
</organism>
<name>A0A6B3LD25_9BACT</name>
<proteinExistence type="predicted"/>
<dbReference type="EMBL" id="CP066776">
    <property type="protein sequence ID" value="QQL44842.1"/>
    <property type="molecule type" value="Genomic_DNA"/>
</dbReference>
<evidence type="ECO:0000313" key="4">
    <source>
        <dbReference type="Proteomes" id="UP000475117"/>
    </source>
</evidence>
<keyword evidence="4" id="KW-1185">Reference proteome</keyword>
<dbReference type="Proteomes" id="UP000475117">
    <property type="component" value="Chromosome"/>
</dbReference>
<dbReference type="KEGG" id="soa:G3M56_013335"/>
<keyword evidence="1" id="KW-0175">Coiled coil</keyword>
<reference evidence="3 4" key="1">
    <citation type="submission" date="2020-12" db="EMBL/GenBank/DDBJ databases">
        <title>Sulforoseuscoccus oceanibium gen. nov., sp. nov., a representative of the phylum Verrucomicrobia with special cytoplasmic membrane, and proposal of Sulforoseuscoccusaceae fam. nov.</title>
        <authorList>
            <person name="Xi F."/>
        </authorList>
    </citation>
    <scope>NUCLEOTIDE SEQUENCE [LARGE SCALE GENOMIC DNA]</scope>
    <source>
        <strain evidence="3 4">T37</strain>
    </source>
</reference>
<evidence type="ECO:0000256" key="1">
    <source>
        <dbReference type="SAM" id="Coils"/>
    </source>
</evidence>
<feature type="region of interest" description="Disordered" evidence="2">
    <location>
        <begin position="1"/>
        <end position="24"/>
    </location>
</feature>